<protein>
    <recommendedName>
        <fullName evidence="3">DUF1877 domain-containing protein</fullName>
    </recommendedName>
</protein>
<proteinExistence type="predicted"/>
<dbReference type="SUPFAM" id="SSF111069">
    <property type="entry name" value="Hypothetical protein yfbM"/>
    <property type="match status" value="1"/>
</dbReference>
<dbReference type="EMBL" id="BAAAHG010000036">
    <property type="protein sequence ID" value="GAA0920999.1"/>
    <property type="molecule type" value="Genomic_DNA"/>
</dbReference>
<evidence type="ECO:0000313" key="2">
    <source>
        <dbReference type="Proteomes" id="UP001501005"/>
    </source>
</evidence>
<accession>A0ABN1P1F6</accession>
<gene>
    <name evidence="1" type="ORF">GCM10009549_39950</name>
</gene>
<evidence type="ECO:0008006" key="3">
    <source>
        <dbReference type="Google" id="ProtNLM"/>
    </source>
</evidence>
<dbReference type="InterPro" id="IPR015068">
    <property type="entry name" value="DUF1877"/>
</dbReference>
<dbReference type="Pfam" id="PF08974">
    <property type="entry name" value="DUF1877"/>
    <property type="match status" value="1"/>
</dbReference>
<keyword evidence="2" id="KW-1185">Reference proteome</keyword>
<name>A0ABN1P1F6_9ACTN</name>
<dbReference type="Gene3D" id="3.40.1760.10">
    <property type="entry name" value="YfbM-like super family"/>
    <property type="match status" value="1"/>
</dbReference>
<evidence type="ECO:0000313" key="1">
    <source>
        <dbReference type="EMBL" id="GAA0920999.1"/>
    </source>
</evidence>
<sequence>MLLLPVCAPAWSPAMGINGEYLRVTSAELDRAIQDPDWALDFAEEIRDAEKESEPAPAEARHFSTYKTWGMLHFLLERADFPVDIIYGGEPFAEDEDWGYGPPRYLRPEQIRLAAQTLRPTPYDQLIDGVDPADLTKAKVYPFVRDDPGALEWGRPWYDGLVQFFETAAAADDAMLVWFV</sequence>
<dbReference type="InterPro" id="IPR035944">
    <property type="entry name" value="YfbM-like_sf"/>
</dbReference>
<reference evidence="1 2" key="1">
    <citation type="journal article" date="2019" name="Int. J. Syst. Evol. Microbiol.">
        <title>The Global Catalogue of Microorganisms (GCM) 10K type strain sequencing project: providing services to taxonomists for standard genome sequencing and annotation.</title>
        <authorList>
            <consortium name="The Broad Institute Genomics Platform"/>
            <consortium name="The Broad Institute Genome Sequencing Center for Infectious Disease"/>
            <person name="Wu L."/>
            <person name="Ma J."/>
        </authorList>
    </citation>
    <scope>NUCLEOTIDE SEQUENCE [LARGE SCALE GENOMIC DNA]</scope>
    <source>
        <strain evidence="1 2">JCM 10673</strain>
    </source>
</reference>
<comment type="caution">
    <text evidence="1">The sequence shown here is derived from an EMBL/GenBank/DDBJ whole genome shotgun (WGS) entry which is preliminary data.</text>
</comment>
<organism evidence="1 2">
    <name type="scientific">Streptomyces thermoalcalitolerans</name>
    <dbReference type="NCBI Taxonomy" id="65605"/>
    <lineage>
        <taxon>Bacteria</taxon>
        <taxon>Bacillati</taxon>
        <taxon>Actinomycetota</taxon>
        <taxon>Actinomycetes</taxon>
        <taxon>Kitasatosporales</taxon>
        <taxon>Streptomycetaceae</taxon>
        <taxon>Streptomyces</taxon>
    </lineage>
</organism>
<dbReference type="Proteomes" id="UP001501005">
    <property type="component" value="Unassembled WGS sequence"/>
</dbReference>